<organism evidence="2 3">
    <name type="scientific">Acrodontium crateriforme</name>
    <dbReference type="NCBI Taxonomy" id="150365"/>
    <lineage>
        <taxon>Eukaryota</taxon>
        <taxon>Fungi</taxon>
        <taxon>Dikarya</taxon>
        <taxon>Ascomycota</taxon>
        <taxon>Pezizomycotina</taxon>
        <taxon>Dothideomycetes</taxon>
        <taxon>Dothideomycetidae</taxon>
        <taxon>Mycosphaerellales</taxon>
        <taxon>Teratosphaeriaceae</taxon>
        <taxon>Acrodontium</taxon>
    </lineage>
</organism>
<dbReference type="InterPro" id="IPR021833">
    <property type="entry name" value="DUF3425"/>
</dbReference>
<protein>
    <recommendedName>
        <fullName evidence="4">BZIP transcription factor</fullName>
    </recommendedName>
</protein>
<gene>
    <name evidence="2" type="ORF">R9X50_00306400</name>
</gene>
<evidence type="ECO:0008006" key="4">
    <source>
        <dbReference type="Google" id="ProtNLM"/>
    </source>
</evidence>
<evidence type="ECO:0000313" key="2">
    <source>
        <dbReference type="EMBL" id="WPH00241.1"/>
    </source>
</evidence>
<dbReference type="Pfam" id="PF11905">
    <property type="entry name" value="DUF3425"/>
    <property type="match status" value="1"/>
</dbReference>
<dbReference type="EMBL" id="CP138583">
    <property type="protein sequence ID" value="WPH00241.1"/>
    <property type="molecule type" value="Genomic_DNA"/>
</dbReference>
<proteinExistence type="predicted"/>
<dbReference type="Proteomes" id="UP001303373">
    <property type="component" value="Chromosome 4"/>
</dbReference>
<accession>A0AAQ3R957</accession>
<dbReference type="AlphaFoldDB" id="A0AAQ3R957"/>
<feature type="region of interest" description="Disordered" evidence="1">
    <location>
        <begin position="1"/>
        <end position="113"/>
    </location>
</feature>
<feature type="compositionally biased region" description="Polar residues" evidence="1">
    <location>
        <begin position="49"/>
        <end position="68"/>
    </location>
</feature>
<dbReference type="PANTHER" id="PTHR37012:SF2">
    <property type="entry name" value="BZIP DOMAIN-CONTAINING PROTEIN-RELATED"/>
    <property type="match status" value="1"/>
</dbReference>
<feature type="region of interest" description="Disordered" evidence="1">
    <location>
        <begin position="289"/>
        <end position="308"/>
    </location>
</feature>
<dbReference type="PANTHER" id="PTHR37012">
    <property type="entry name" value="B-ZIP TRANSCRIPTION FACTOR (EUROFUNG)-RELATED"/>
    <property type="match status" value="1"/>
</dbReference>
<sequence length="539" mass="59991">MNQTRPPPNIINAADGATTSSSPVHAAPPHLFADSPLRNPPVATAPAALSQSPPSDVTSFAYANTTPAAENGRKRRASGAPGSRGVANLNPEQLAKKRANDREAQRAIRERTKNTIDTLERRIAELQSQQPFQDLQRALAERDKARAECKELRKRLNIVANLAAGGDSPELGELAVLTVPRNNMSSFQHHAPQHVHVPSYQSHVSLQDHTTLQSPALQSPHGSNGWSPNRHPAASVPVYHATDPRRWPAGLDQSPYQHTLSPIMYEPQRQLQHQTSGERLGLNFLLDTTQTRKSSGSGSATMSYSSPASHEQPLFSRIPMLSSPSCPLDALLTDFIQVHRRQLEAGVPASEVIGPKYPSLVAFHDKSTSHRPSCHPISAMLIDVLSKFPDIYALPEQVAVLYIMFVIIRWLIYPSRECYEDLPEWCRPTAEQLERSHAIWVDHLPWPFMRRQLVARLVPFEEFFVPYTTTVSINWPYGRDQVLVATPLASPDDPSAVKMTAGFEAHLRDLRNWSLGTKFKQTFPQLVDDSVRIVDKDRS</sequence>
<name>A0AAQ3R957_9PEZI</name>
<feature type="compositionally biased region" description="Low complexity" evidence="1">
    <location>
        <begin position="294"/>
        <end position="308"/>
    </location>
</feature>
<keyword evidence="3" id="KW-1185">Reference proteome</keyword>
<evidence type="ECO:0000256" key="1">
    <source>
        <dbReference type="SAM" id="MobiDB-lite"/>
    </source>
</evidence>
<feature type="compositionally biased region" description="Basic and acidic residues" evidence="1">
    <location>
        <begin position="94"/>
        <end position="113"/>
    </location>
</feature>
<evidence type="ECO:0000313" key="3">
    <source>
        <dbReference type="Proteomes" id="UP001303373"/>
    </source>
</evidence>
<dbReference type="CDD" id="cd14688">
    <property type="entry name" value="bZIP_YAP"/>
    <property type="match status" value="1"/>
</dbReference>
<dbReference type="Gene3D" id="1.20.5.170">
    <property type="match status" value="1"/>
</dbReference>
<reference evidence="2 3" key="1">
    <citation type="submission" date="2023-11" db="EMBL/GenBank/DDBJ databases">
        <title>An acidophilic fungus is an integral part of prey digestion in a carnivorous sundew plant.</title>
        <authorList>
            <person name="Tsai I.J."/>
        </authorList>
    </citation>
    <scope>NUCLEOTIDE SEQUENCE [LARGE SCALE GENOMIC DNA]</scope>
    <source>
        <strain evidence="2">169a</strain>
    </source>
</reference>